<reference evidence="12 13" key="1">
    <citation type="submission" date="2024-06" db="EMBL/GenBank/DDBJ databases">
        <title>Sorghum-associated microbial communities from plants grown in Nebraska, USA.</title>
        <authorList>
            <person name="Schachtman D."/>
        </authorList>
    </citation>
    <scope>NUCLEOTIDE SEQUENCE [LARGE SCALE GENOMIC DNA]</scope>
    <source>
        <strain evidence="12 13">2709</strain>
    </source>
</reference>
<dbReference type="RefSeq" id="WP_354449143.1">
    <property type="nucleotide sequence ID" value="NZ_JBEPSH010000016.1"/>
</dbReference>
<feature type="region of interest" description="Disordered" evidence="9">
    <location>
        <begin position="28"/>
        <end position="69"/>
    </location>
</feature>
<dbReference type="EMBL" id="JBEPSH010000016">
    <property type="protein sequence ID" value="MET4580310.1"/>
    <property type="molecule type" value="Genomic_DNA"/>
</dbReference>
<dbReference type="InterPro" id="IPR039001">
    <property type="entry name" value="Pal"/>
</dbReference>
<dbReference type="PROSITE" id="PS51123">
    <property type="entry name" value="OMPA_2"/>
    <property type="match status" value="1"/>
</dbReference>
<dbReference type="PRINTS" id="PR01021">
    <property type="entry name" value="OMPADOMAIN"/>
</dbReference>
<name>A0ABV2QGY0_9BURK</name>
<evidence type="ECO:0000256" key="9">
    <source>
        <dbReference type="SAM" id="MobiDB-lite"/>
    </source>
</evidence>
<evidence type="ECO:0000256" key="2">
    <source>
        <dbReference type="ARBA" id="ARBA00022729"/>
    </source>
</evidence>
<dbReference type="InterPro" id="IPR014169">
    <property type="entry name" value="Pal_lipo_C"/>
</dbReference>
<dbReference type="CDD" id="cd07185">
    <property type="entry name" value="OmpA_C-like"/>
    <property type="match status" value="1"/>
</dbReference>
<evidence type="ECO:0000256" key="10">
    <source>
        <dbReference type="SAM" id="SignalP"/>
    </source>
</evidence>
<evidence type="ECO:0000256" key="8">
    <source>
        <dbReference type="HAMAP-Rule" id="MF_02204"/>
    </source>
</evidence>
<accession>A0ABV2QGY0</accession>
<dbReference type="PANTHER" id="PTHR30329">
    <property type="entry name" value="STATOR ELEMENT OF FLAGELLAR MOTOR COMPLEX"/>
    <property type="match status" value="1"/>
</dbReference>
<dbReference type="HAMAP" id="MF_02204">
    <property type="entry name" value="Pal"/>
    <property type="match status" value="1"/>
</dbReference>
<organism evidence="12 13">
    <name type="scientific">Ottowia thiooxydans</name>
    <dbReference type="NCBI Taxonomy" id="219182"/>
    <lineage>
        <taxon>Bacteria</taxon>
        <taxon>Pseudomonadati</taxon>
        <taxon>Pseudomonadota</taxon>
        <taxon>Betaproteobacteria</taxon>
        <taxon>Burkholderiales</taxon>
        <taxon>Comamonadaceae</taxon>
        <taxon>Ottowia</taxon>
    </lineage>
</organism>
<evidence type="ECO:0000313" key="12">
    <source>
        <dbReference type="EMBL" id="MET4580310.1"/>
    </source>
</evidence>
<evidence type="ECO:0000259" key="11">
    <source>
        <dbReference type="PROSITE" id="PS51123"/>
    </source>
</evidence>
<comment type="similarity">
    <text evidence="8">Belongs to the Pal lipoprotein family.</text>
</comment>
<keyword evidence="13" id="KW-1185">Reference proteome</keyword>
<keyword evidence="3 8" id="KW-0472">Membrane</keyword>
<evidence type="ECO:0000256" key="7">
    <source>
        <dbReference type="ARBA" id="ARBA00023306"/>
    </source>
</evidence>
<feature type="signal peptide" evidence="10">
    <location>
        <begin position="1"/>
        <end position="16"/>
    </location>
</feature>
<feature type="chain" id="PRO_5046514520" description="Peptidoglycan-associated lipoprotein" evidence="10">
    <location>
        <begin position="17"/>
        <end position="183"/>
    </location>
</feature>
<comment type="subunit">
    <text evidence="8">The Tol-Pal system is composed of five core proteins: the inner membrane proteins TolA, TolQ and TolR, the periplasmic protein TolB and the outer membrane protein Pal. They form a network linking the inner and outer membranes and the peptidoglycan layer.</text>
</comment>
<dbReference type="InterPro" id="IPR036737">
    <property type="entry name" value="OmpA-like_sf"/>
</dbReference>
<keyword evidence="2 8" id="KW-0732">Signal</keyword>
<keyword evidence="4 8" id="KW-0564">Palmitate</keyword>
<dbReference type="Pfam" id="PF00691">
    <property type="entry name" value="OmpA"/>
    <property type="match status" value="1"/>
</dbReference>
<dbReference type="InterPro" id="IPR050330">
    <property type="entry name" value="Bact_OuterMem_StrucFunc"/>
</dbReference>
<keyword evidence="6 8" id="KW-0449">Lipoprotein</keyword>
<comment type="function">
    <text evidence="8">Part of the Tol-Pal system, which plays a role in outer membrane invagination during cell division and is important for maintaining outer membrane integrity.</text>
</comment>
<keyword evidence="7 8" id="KW-0131">Cell cycle</keyword>
<comment type="subcellular location">
    <subcellularLocation>
        <location evidence="8">Cell outer membrane</location>
        <topology evidence="8">Lipid-anchor</topology>
    </subcellularLocation>
</comment>
<dbReference type="InterPro" id="IPR006664">
    <property type="entry name" value="OMP_bac"/>
</dbReference>
<proteinExistence type="inferred from homology"/>
<feature type="compositionally biased region" description="Gly residues" evidence="9">
    <location>
        <begin position="39"/>
        <end position="53"/>
    </location>
</feature>
<dbReference type="Gene3D" id="3.30.1330.60">
    <property type="entry name" value="OmpA-like domain"/>
    <property type="match status" value="1"/>
</dbReference>
<protein>
    <recommendedName>
        <fullName evidence="8">Peptidoglycan-associated lipoprotein</fullName>
        <shortName evidence="8">PAL</shortName>
    </recommendedName>
</protein>
<comment type="caution">
    <text evidence="12">The sequence shown here is derived from an EMBL/GenBank/DDBJ whole genome shotgun (WGS) entry which is preliminary data.</text>
</comment>
<evidence type="ECO:0000313" key="13">
    <source>
        <dbReference type="Proteomes" id="UP001549320"/>
    </source>
</evidence>
<keyword evidence="5 8" id="KW-0998">Cell outer membrane</keyword>
<evidence type="ECO:0000256" key="6">
    <source>
        <dbReference type="ARBA" id="ARBA00023288"/>
    </source>
</evidence>
<dbReference type="SUPFAM" id="SSF103088">
    <property type="entry name" value="OmpA-like"/>
    <property type="match status" value="1"/>
</dbReference>
<dbReference type="InterPro" id="IPR006665">
    <property type="entry name" value="OmpA-like"/>
</dbReference>
<evidence type="ECO:0000256" key="1">
    <source>
        <dbReference type="ARBA" id="ARBA00022618"/>
    </source>
</evidence>
<dbReference type="Proteomes" id="UP001549320">
    <property type="component" value="Unassembled WGS sequence"/>
</dbReference>
<dbReference type="PANTHER" id="PTHR30329:SF21">
    <property type="entry name" value="LIPOPROTEIN YIAD-RELATED"/>
    <property type="match status" value="1"/>
</dbReference>
<evidence type="ECO:0000256" key="3">
    <source>
        <dbReference type="ARBA" id="ARBA00023136"/>
    </source>
</evidence>
<dbReference type="NCBIfam" id="TIGR02802">
    <property type="entry name" value="Pal_lipo"/>
    <property type="match status" value="1"/>
</dbReference>
<evidence type="ECO:0000256" key="4">
    <source>
        <dbReference type="ARBA" id="ARBA00023139"/>
    </source>
</evidence>
<gene>
    <name evidence="8" type="primary">pal</name>
    <name evidence="12" type="ORF">ABIE13_005450</name>
</gene>
<sequence>MIKRYFVLATVAAALAGCGSSVKLDPPIQDSASSTTSGAGTGAGTSGTQGQGAGQSSVAPVQVDASKSDVAGPTGVDRVIYFDYDSFVVQPAFQSVVDQHARFLQANRGRSVVLEGNTDERGSREYNLALGQKRSEAVRRALTLVGASDSQIEAVSFGEEKPAVSGSGEDAYAKNRRVELRYR</sequence>
<dbReference type="PROSITE" id="PS51257">
    <property type="entry name" value="PROKAR_LIPOPROTEIN"/>
    <property type="match status" value="1"/>
</dbReference>
<feature type="domain" description="OmpA-like" evidence="11">
    <location>
        <begin position="69"/>
        <end position="183"/>
    </location>
</feature>
<evidence type="ECO:0000256" key="5">
    <source>
        <dbReference type="ARBA" id="ARBA00023237"/>
    </source>
</evidence>
<keyword evidence="1 8" id="KW-0132">Cell division</keyword>